<evidence type="ECO:0000313" key="8">
    <source>
        <dbReference type="EMBL" id="EFE44824.1"/>
    </source>
</evidence>
<dbReference type="InterPro" id="IPR002401">
    <property type="entry name" value="Cyt_P450_E_grp-I"/>
</dbReference>
<dbReference type="GO" id="GO:0004497">
    <property type="term" value="F:monooxygenase activity"/>
    <property type="evidence" value="ECO:0007669"/>
    <property type="project" value="UniProtKB-KW"/>
</dbReference>
<dbReference type="EMBL" id="ACYE01000020">
    <property type="protein sequence ID" value="EFE44824.1"/>
    <property type="molecule type" value="Genomic_DNA"/>
</dbReference>
<comment type="cofactor">
    <cofactor evidence="1 7">
        <name>heme</name>
        <dbReference type="ChEBI" id="CHEBI:30413"/>
    </cofactor>
</comment>
<evidence type="ECO:0008006" key="10">
    <source>
        <dbReference type="Google" id="ProtNLM"/>
    </source>
</evidence>
<dbReference type="CDD" id="cd11041">
    <property type="entry name" value="CYP503A1-like"/>
    <property type="match status" value="1"/>
</dbReference>
<dbReference type="SUPFAM" id="SSF48264">
    <property type="entry name" value="Cytochrome P450"/>
    <property type="match status" value="1"/>
</dbReference>
<gene>
    <name evidence="8" type="ORF">TRV_00375</name>
</gene>
<dbReference type="Proteomes" id="UP000008383">
    <property type="component" value="Unassembled WGS sequence"/>
</dbReference>
<comment type="caution">
    <text evidence="8">The sequence shown here is derived from an EMBL/GenBank/DDBJ whole genome shotgun (WGS) entry which is preliminary data.</text>
</comment>
<dbReference type="OrthoDB" id="1844152at2759"/>
<evidence type="ECO:0000313" key="9">
    <source>
        <dbReference type="Proteomes" id="UP000008383"/>
    </source>
</evidence>
<evidence type="ECO:0000256" key="6">
    <source>
        <dbReference type="ARBA" id="ARBA00023033"/>
    </source>
</evidence>
<keyword evidence="4" id="KW-0560">Oxidoreductase</keyword>
<dbReference type="KEGG" id="tve:TRV_00375"/>
<dbReference type="AlphaFoldDB" id="D4CZY1"/>
<evidence type="ECO:0000256" key="3">
    <source>
        <dbReference type="ARBA" id="ARBA00022723"/>
    </source>
</evidence>
<organism evidence="8 9">
    <name type="scientific">Trichophyton verrucosum (strain HKI 0517)</name>
    <dbReference type="NCBI Taxonomy" id="663202"/>
    <lineage>
        <taxon>Eukaryota</taxon>
        <taxon>Fungi</taxon>
        <taxon>Dikarya</taxon>
        <taxon>Ascomycota</taxon>
        <taxon>Pezizomycotina</taxon>
        <taxon>Eurotiomycetes</taxon>
        <taxon>Eurotiomycetidae</taxon>
        <taxon>Onygenales</taxon>
        <taxon>Arthrodermataceae</taxon>
        <taxon>Trichophyton</taxon>
    </lineage>
</organism>
<dbReference type="GO" id="GO:0020037">
    <property type="term" value="F:heme binding"/>
    <property type="evidence" value="ECO:0007669"/>
    <property type="project" value="InterPro"/>
</dbReference>
<keyword evidence="6" id="KW-0503">Monooxygenase</keyword>
<dbReference type="InterPro" id="IPR036396">
    <property type="entry name" value="Cyt_P450_sf"/>
</dbReference>
<dbReference type="PRINTS" id="PR00463">
    <property type="entry name" value="EP450I"/>
</dbReference>
<reference evidence="9" key="1">
    <citation type="journal article" date="2011" name="Genome Biol.">
        <title>Comparative and functional genomics provide insights into the pathogenicity of dermatophytic fungi.</title>
        <authorList>
            <person name="Burmester A."/>
            <person name="Shelest E."/>
            <person name="Gloeckner G."/>
            <person name="Heddergott C."/>
            <person name="Schindler S."/>
            <person name="Staib P."/>
            <person name="Heidel A."/>
            <person name="Felder M."/>
            <person name="Petzold A."/>
            <person name="Szafranski K."/>
            <person name="Feuermann M."/>
            <person name="Pedruzzi I."/>
            <person name="Priebe S."/>
            <person name="Groth M."/>
            <person name="Winkler R."/>
            <person name="Li W."/>
            <person name="Kniemeyer O."/>
            <person name="Schroeckh V."/>
            <person name="Hertweck C."/>
            <person name="Hube B."/>
            <person name="White T.C."/>
            <person name="Platzer M."/>
            <person name="Guthke R."/>
            <person name="Heitman J."/>
            <person name="Woestemeyer J."/>
            <person name="Zipfel P.F."/>
            <person name="Monod M."/>
            <person name="Brakhage A.A."/>
        </authorList>
    </citation>
    <scope>NUCLEOTIDE SEQUENCE [LARGE SCALE GENOMIC DNA]</scope>
    <source>
        <strain evidence="9">HKI 0517</strain>
    </source>
</reference>
<evidence type="ECO:0000256" key="1">
    <source>
        <dbReference type="ARBA" id="ARBA00001971"/>
    </source>
</evidence>
<dbReference type="GO" id="GO:0016705">
    <property type="term" value="F:oxidoreductase activity, acting on paired donors, with incorporation or reduction of molecular oxygen"/>
    <property type="evidence" value="ECO:0007669"/>
    <property type="project" value="InterPro"/>
</dbReference>
<keyword evidence="3 7" id="KW-0479">Metal-binding</keyword>
<keyword evidence="5 7" id="KW-0408">Iron</keyword>
<dbReference type="Gene3D" id="1.10.630.10">
    <property type="entry name" value="Cytochrome P450"/>
    <property type="match status" value="1"/>
</dbReference>
<dbReference type="GO" id="GO:0005506">
    <property type="term" value="F:iron ion binding"/>
    <property type="evidence" value="ECO:0007669"/>
    <property type="project" value="InterPro"/>
</dbReference>
<keyword evidence="7" id="KW-0349">Heme</keyword>
<keyword evidence="9" id="KW-1185">Reference proteome</keyword>
<evidence type="ECO:0000256" key="5">
    <source>
        <dbReference type="ARBA" id="ARBA00023004"/>
    </source>
</evidence>
<dbReference type="PANTHER" id="PTHR46206:SF6">
    <property type="entry name" value="CYTOCHROME P450 MONOOXYGENASE AN1598-RELATED"/>
    <property type="match status" value="1"/>
</dbReference>
<accession>D4CZY1</accession>
<dbReference type="HOGENOM" id="CLU_022195_1_0_1"/>
<name>D4CZY1_TRIVH</name>
<dbReference type="RefSeq" id="XP_003025435.1">
    <property type="nucleotide sequence ID" value="XM_003025389.1"/>
</dbReference>
<feature type="binding site" description="axial binding residue" evidence="7">
    <location>
        <position position="277"/>
    </location>
    <ligand>
        <name>heme</name>
        <dbReference type="ChEBI" id="CHEBI:30413"/>
    </ligand>
    <ligandPart>
        <name>Fe</name>
        <dbReference type="ChEBI" id="CHEBI:18248"/>
    </ligandPart>
</feature>
<evidence type="ECO:0000256" key="4">
    <source>
        <dbReference type="ARBA" id="ARBA00023002"/>
    </source>
</evidence>
<evidence type="ECO:0000256" key="2">
    <source>
        <dbReference type="ARBA" id="ARBA00010617"/>
    </source>
</evidence>
<dbReference type="Pfam" id="PF00067">
    <property type="entry name" value="p450"/>
    <property type="match status" value="2"/>
</dbReference>
<comment type="similarity">
    <text evidence="2">Belongs to the cytochrome P450 family.</text>
</comment>
<dbReference type="GeneID" id="9581691"/>
<protein>
    <recommendedName>
        <fullName evidence="10">Cytochrome P450</fullName>
    </recommendedName>
</protein>
<dbReference type="PANTHER" id="PTHR46206">
    <property type="entry name" value="CYTOCHROME P450"/>
    <property type="match status" value="1"/>
</dbReference>
<dbReference type="InterPro" id="IPR001128">
    <property type="entry name" value="Cyt_P450"/>
</dbReference>
<proteinExistence type="inferred from homology"/>
<evidence type="ECO:0000256" key="7">
    <source>
        <dbReference type="PIRSR" id="PIRSR602401-1"/>
    </source>
</evidence>
<sequence>MNEEAQFWLAQRIPIDKPSSAVLGHNTLLGVVAGISSRVLVGLPMGRDQDWLRTVVGYTIDVMQASAGLRPYPTLLRPLVAPWLGCIKRLQRHLDTAHRCFGDVFAQRLADPSRTEGEQNVIQWMAEAATGDDRNPEVLVKKLLFITLAAVHTSTMAATHALFDLCVMPEYMPLLRKELDEVIAKHGWTLAAINNMPVLDSFLKESQRINHPGLRSFISMATSSIARDPEHYPEPERFDGLRFYNMRKASNGDSSKRHQFVSTGPENLAFGFGKFACPGRFFAAAQIKVIIATIILRYDVSFPDGQKTRPRNTFVGESIGPDRRQVIVFRRRSDV</sequence>